<feature type="compositionally biased region" description="Acidic residues" evidence="1">
    <location>
        <begin position="182"/>
        <end position="191"/>
    </location>
</feature>
<gene>
    <name evidence="2" type="ORF">OS493_006737</name>
</gene>
<dbReference type="AlphaFoldDB" id="A0A9W9ZSK6"/>
<sequence>MSRSPAKRVKVGRPARNERNKTILLRESTFNIWNQKKIDLGFQENTNNEFAKFLLDSYRVEREQDSAVMSVAIGDGTEDKRKSTTANSRRSLFHSSTPARAGIMTSMANLSMSPVVPTSVVNARVTCTEIGVATGDVSTCIISQAINKVNPLYASVSGHPFESEEIHVDESFDSSDTQSSDESSDEDESNETEYRSDEETMSIYDEEDDSSTKTAFETFFAFADNSCLDHSQTTHSSVTVPPEQLVEGNSGEPSGEPQDEANQRPNVEDARVRLKEKLSDVFAELMKCDEELAKYVEMANEERVIVEMTKVLDLFKGKCQVEGCSDQNPETLSELFHSLDVWHKSCKLTAKLSSVRL</sequence>
<evidence type="ECO:0000313" key="2">
    <source>
        <dbReference type="EMBL" id="KAJ7386725.1"/>
    </source>
</evidence>
<evidence type="ECO:0000256" key="1">
    <source>
        <dbReference type="SAM" id="MobiDB-lite"/>
    </source>
</evidence>
<reference evidence="2" key="1">
    <citation type="submission" date="2023-01" db="EMBL/GenBank/DDBJ databases">
        <title>Genome assembly of the deep-sea coral Lophelia pertusa.</title>
        <authorList>
            <person name="Herrera S."/>
            <person name="Cordes E."/>
        </authorList>
    </citation>
    <scope>NUCLEOTIDE SEQUENCE</scope>
    <source>
        <strain evidence="2">USNM1676648</strain>
        <tissue evidence="2">Polyp</tissue>
    </source>
</reference>
<accession>A0A9W9ZSK6</accession>
<name>A0A9W9ZSK6_9CNID</name>
<proteinExistence type="predicted"/>
<protein>
    <submittedName>
        <fullName evidence="2">Uncharacterized protein</fullName>
    </submittedName>
</protein>
<organism evidence="2 3">
    <name type="scientific">Desmophyllum pertusum</name>
    <dbReference type="NCBI Taxonomy" id="174260"/>
    <lineage>
        <taxon>Eukaryota</taxon>
        <taxon>Metazoa</taxon>
        <taxon>Cnidaria</taxon>
        <taxon>Anthozoa</taxon>
        <taxon>Hexacorallia</taxon>
        <taxon>Scleractinia</taxon>
        <taxon>Caryophylliina</taxon>
        <taxon>Caryophylliidae</taxon>
        <taxon>Desmophyllum</taxon>
    </lineage>
</organism>
<feature type="region of interest" description="Disordered" evidence="1">
    <location>
        <begin position="231"/>
        <end position="267"/>
    </location>
</feature>
<evidence type="ECO:0000313" key="3">
    <source>
        <dbReference type="Proteomes" id="UP001163046"/>
    </source>
</evidence>
<feature type="region of interest" description="Disordered" evidence="1">
    <location>
        <begin position="168"/>
        <end position="209"/>
    </location>
</feature>
<dbReference type="Proteomes" id="UP001163046">
    <property type="component" value="Unassembled WGS sequence"/>
</dbReference>
<dbReference type="EMBL" id="MU825875">
    <property type="protein sequence ID" value="KAJ7386725.1"/>
    <property type="molecule type" value="Genomic_DNA"/>
</dbReference>
<keyword evidence="3" id="KW-1185">Reference proteome</keyword>
<comment type="caution">
    <text evidence="2">The sequence shown here is derived from an EMBL/GenBank/DDBJ whole genome shotgun (WGS) entry which is preliminary data.</text>
</comment>